<feature type="transmembrane region" description="Helical" evidence="6">
    <location>
        <begin position="73"/>
        <end position="91"/>
    </location>
</feature>
<dbReference type="PANTHER" id="PTHR30086">
    <property type="entry name" value="ARGININE EXPORTER PROTEIN ARGO"/>
    <property type="match status" value="1"/>
</dbReference>
<evidence type="ECO:0000313" key="7">
    <source>
        <dbReference type="EMBL" id="MEZ7197689.1"/>
    </source>
</evidence>
<feature type="transmembrane region" description="Helical" evidence="6">
    <location>
        <begin position="39"/>
        <end position="61"/>
    </location>
</feature>
<dbReference type="InterPro" id="IPR001123">
    <property type="entry name" value="LeuE-type"/>
</dbReference>
<evidence type="ECO:0000313" key="8">
    <source>
        <dbReference type="Proteomes" id="UP001568698"/>
    </source>
</evidence>
<evidence type="ECO:0000256" key="2">
    <source>
        <dbReference type="ARBA" id="ARBA00022475"/>
    </source>
</evidence>
<dbReference type="RefSeq" id="WP_371387202.1">
    <property type="nucleotide sequence ID" value="NZ_JBGLYH010000039.1"/>
</dbReference>
<dbReference type="Proteomes" id="UP001568698">
    <property type="component" value="Unassembled WGS sequence"/>
</dbReference>
<comment type="subcellular location">
    <subcellularLocation>
        <location evidence="1">Cell membrane</location>
        <topology evidence="1">Multi-pass membrane protein</topology>
    </subcellularLocation>
</comment>
<organism evidence="7 8">
    <name type="scientific">Pseudodesulfovibrio karagichevae</name>
    <dbReference type="NCBI Taxonomy" id="3239305"/>
    <lineage>
        <taxon>Bacteria</taxon>
        <taxon>Pseudomonadati</taxon>
        <taxon>Thermodesulfobacteriota</taxon>
        <taxon>Desulfovibrionia</taxon>
        <taxon>Desulfovibrionales</taxon>
        <taxon>Desulfovibrionaceae</taxon>
    </lineage>
</organism>
<evidence type="ECO:0000256" key="5">
    <source>
        <dbReference type="ARBA" id="ARBA00023136"/>
    </source>
</evidence>
<dbReference type="Pfam" id="PF01810">
    <property type="entry name" value="LysE"/>
    <property type="match status" value="1"/>
</dbReference>
<dbReference type="PANTHER" id="PTHR30086:SF20">
    <property type="entry name" value="ARGININE EXPORTER PROTEIN ARGO-RELATED"/>
    <property type="match status" value="1"/>
</dbReference>
<name>A0ABV4K3Y8_9BACT</name>
<comment type="caution">
    <text evidence="7">The sequence shown here is derived from an EMBL/GenBank/DDBJ whole genome shotgun (WGS) entry which is preliminary data.</text>
</comment>
<sequence length="197" mass="21090">MNMETYAAFVLFVIVMTGTPGAGNLTMMGIGQTTGFKSAIPFLIGATVGAVSLDTMVSLGLGKIIQTSPNLSMIMKVCGTCYILYLGWKLLTMRLGSHTVNRRFTFWEGVILHPLNPKSWAMALVGFTQLADPAVPLVQQVVVFVLTFMVFQVSFHSAWGLAGTAILRTLKSGAVLTGVNCVLVAVMVGATMYALFV</sequence>
<keyword evidence="8" id="KW-1185">Reference proteome</keyword>
<gene>
    <name evidence="7" type="ORF">AB6M95_13070</name>
</gene>
<protein>
    <submittedName>
        <fullName evidence="7">LysE family translocator</fullName>
    </submittedName>
</protein>
<reference evidence="7 8" key="1">
    <citation type="submission" date="2024-08" db="EMBL/GenBank/DDBJ databases">
        <title>Sulfate-reducing bacteria isolated from formation water of the oil field in Kazakhstan and description of Pseudodesulfovibrio sp.</title>
        <authorList>
            <person name="Bidzhieva S.K."/>
            <person name="Tourova T.P."/>
            <person name="Grouzdev D.S."/>
            <person name="Beletsky A.V."/>
            <person name="Sokolova D.S."/>
            <person name="Samigullina S.R."/>
            <person name="Poltaraus A.B."/>
            <person name="Avtukh A.N."/>
            <person name="Tereshina V.M."/>
            <person name="Zhaparov N.S."/>
            <person name="Mardanov A.V."/>
            <person name="Nazina T.N."/>
        </authorList>
    </citation>
    <scope>NUCLEOTIDE SEQUENCE [LARGE SCALE GENOMIC DNA]</scope>
    <source>
        <strain evidence="7 8">9FUS</strain>
    </source>
</reference>
<evidence type="ECO:0000256" key="6">
    <source>
        <dbReference type="SAM" id="Phobius"/>
    </source>
</evidence>
<keyword evidence="3 6" id="KW-0812">Transmembrane</keyword>
<evidence type="ECO:0000256" key="4">
    <source>
        <dbReference type="ARBA" id="ARBA00022989"/>
    </source>
</evidence>
<keyword evidence="2" id="KW-1003">Cell membrane</keyword>
<dbReference type="EMBL" id="JBGLYH010000039">
    <property type="protein sequence ID" value="MEZ7197689.1"/>
    <property type="molecule type" value="Genomic_DNA"/>
</dbReference>
<feature type="transmembrane region" description="Helical" evidence="6">
    <location>
        <begin position="141"/>
        <end position="162"/>
    </location>
</feature>
<keyword evidence="4 6" id="KW-1133">Transmembrane helix</keyword>
<evidence type="ECO:0000256" key="3">
    <source>
        <dbReference type="ARBA" id="ARBA00022692"/>
    </source>
</evidence>
<keyword evidence="5 6" id="KW-0472">Membrane</keyword>
<evidence type="ECO:0000256" key="1">
    <source>
        <dbReference type="ARBA" id="ARBA00004651"/>
    </source>
</evidence>
<accession>A0ABV4K3Y8</accession>
<feature type="transmembrane region" description="Helical" evidence="6">
    <location>
        <begin position="174"/>
        <end position="196"/>
    </location>
</feature>
<proteinExistence type="predicted"/>